<evidence type="ECO:0000313" key="2">
    <source>
        <dbReference type="EMBL" id="KAG2657210.1"/>
    </source>
</evidence>
<organism evidence="2 3">
    <name type="scientific">Panicum virgatum</name>
    <name type="common">Blackwell switchgrass</name>
    <dbReference type="NCBI Taxonomy" id="38727"/>
    <lineage>
        <taxon>Eukaryota</taxon>
        <taxon>Viridiplantae</taxon>
        <taxon>Streptophyta</taxon>
        <taxon>Embryophyta</taxon>
        <taxon>Tracheophyta</taxon>
        <taxon>Spermatophyta</taxon>
        <taxon>Magnoliopsida</taxon>
        <taxon>Liliopsida</taxon>
        <taxon>Poales</taxon>
        <taxon>Poaceae</taxon>
        <taxon>PACMAD clade</taxon>
        <taxon>Panicoideae</taxon>
        <taxon>Panicodae</taxon>
        <taxon>Paniceae</taxon>
        <taxon>Panicinae</taxon>
        <taxon>Panicum</taxon>
        <taxon>Panicum sect. Hiantes</taxon>
    </lineage>
</organism>
<proteinExistence type="predicted"/>
<comment type="caution">
    <text evidence="2">The sequence shown here is derived from an EMBL/GenBank/DDBJ whole genome shotgun (WGS) entry which is preliminary data.</text>
</comment>
<feature type="compositionally biased region" description="Basic and acidic residues" evidence="1">
    <location>
        <begin position="212"/>
        <end position="221"/>
    </location>
</feature>
<dbReference type="Proteomes" id="UP000823388">
    <property type="component" value="Chromosome 1K"/>
</dbReference>
<keyword evidence="3" id="KW-1185">Reference proteome</keyword>
<reference evidence="2" key="1">
    <citation type="submission" date="2020-05" db="EMBL/GenBank/DDBJ databases">
        <title>WGS assembly of Panicum virgatum.</title>
        <authorList>
            <person name="Lovell J.T."/>
            <person name="Jenkins J."/>
            <person name="Shu S."/>
            <person name="Juenger T.E."/>
            <person name="Schmutz J."/>
        </authorList>
    </citation>
    <scope>NUCLEOTIDE SEQUENCE</scope>
    <source>
        <strain evidence="2">AP13</strain>
    </source>
</reference>
<protein>
    <submittedName>
        <fullName evidence="2">Uncharacterized protein</fullName>
    </submittedName>
</protein>
<accession>A0A8T0XAV6</accession>
<feature type="region of interest" description="Disordered" evidence="1">
    <location>
        <begin position="1"/>
        <end position="141"/>
    </location>
</feature>
<dbReference type="AlphaFoldDB" id="A0A8T0XAV6"/>
<evidence type="ECO:0000313" key="3">
    <source>
        <dbReference type="Proteomes" id="UP000823388"/>
    </source>
</evidence>
<feature type="compositionally biased region" description="Low complexity" evidence="1">
    <location>
        <begin position="98"/>
        <end position="113"/>
    </location>
</feature>
<feature type="region of interest" description="Disordered" evidence="1">
    <location>
        <begin position="187"/>
        <end position="221"/>
    </location>
</feature>
<evidence type="ECO:0000256" key="1">
    <source>
        <dbReference type="SAM" id="MobiDB-lite"/>
    </source>
</evidence>
<feature type="compositionally biased region" description="Acidic residues" evidence="1">
    <location>
        <begin position="44"/>
        <end position="82"/>
    </location>
</feature>
<sequence length="250" mass="26058">MEAEAVIGPSPRGQKRGAPDDDEAAGAGAARGSPRRADGVVDAVVEEDEQESSSMESVEEEDDESSMESVEEEEEELDEPGDDAPPARQLFDFLHVHPGPADADADGATAEPGSSTFTASQEPVDVTLRLGGPPVHDRGGAVDTTLSRQRLGEDGGGFRLHGEPVIGSAADNAAGRRPSTVLDLNKPCPSEFPDGAPGPSRVTDPAAAPVDVDERPAAEQRHRSRALFIDFFCSPAQDVRAPGVLTADSS</sequence>
<name>A0A8T0XAV6_PANVG</name>
<dbReference type="EMBL" id="CM029037">
    <property type="protein sequence ID" value="KAG2657210.1"/>
    <property type="molecule type" value="Genomic_DNA"/>
</dbReference>
<gene>
    <name evidence="2" type="ORF">PVAP13_1KG187477</name>
</gene>